<organism evidence="1 2">
    <name type="scientific">Maridesulfovibrio hydrothermalis AM13 = DSM 14728</name>
    <dbReference type="NCBI Taxonomy" id="1121451"/>
    <lineage>
        <taxon>Bacteria</taxon>
        <taxon>Pseudomonadati</taxon>
        <taxon>Thermodesulfobacteriota</taxon>
        <taxon>Desulfovibrionia</taxon>
        <taxon>Desulfovibrionales</taxon>
        <taxon>Desulfovibrionaceae</taxon>
        <taxon>Maridesulfovibrio</taxon>
    </lineage>
</organism>
<dbReference type="AlphaFoldDB" id="L0R9G7"/>
<gene>
    <name evidence="1" type="ORF">DESAM_10250</name>
</gene>
<dbReference type="KEGG" id="dhy:DESAM_10250"/>
<keyword evidence="2" id="KW-1185">Reference proteome</keyword>
<reference evidence="1 2" key="1">
    <citation type="submission" date="2012-10" db="EMBL/GenBank/DDBJ databases">
        <authorList>
            <person name="Genoscope - CEA"/>
        </authorList>
    </citation>
    <scope>NUCLEOTIDE SEQUENCE [LARGE SCALE GENOMIC DNA]</scope>
    <source>
        <strain evidence="2">AM13 / DSM 14728</strain>
    </source>
</reference>
<evidence type="ECO:0000313" key="1">
    <source>
        <dbReference type="EMBL" id="CCO22231.1"/>
    </source>
</evidence>
<dbReference type="HOGENOM" id="CLU_3342901_0_0_7"/>
<proteinExistence type="predicted"/>
<sequence>MQVMADIGHALHFSLSELLGLTIEELMGFHNEAERLN</sequence>
<name>L0R9G7_9BACT</name>
<dbReference type="EMBL" id="FO203522">
    <property type="protein sequence ID" value="CCO22231.1"/>
    <property type="molecule type" value="Genomic_DNA"/>
</dbReference>
<dbReference type="PATRIC" id="fig|1121451.3.peg.232"/>
<protein>
    <submittedName>
        <fullName evidence="1">p2 GpE family protein</fullName>
    </submittedName>
</protein>
<dbReference type="Proteomes" id="UP000010808">
    <property type="component" value="Chromosome"/>
</dbReference>
<evidence type="ECO:0000313" key="2">
    <source>
        <dbReference type="Proteomes" id="UP000010808"/>
    </source>
</evidence>
<accession>L0R9G7</accession>